<dbReference type="Pfam" id="PF00515">
    <property type="entry name" value="TPR_1"/>
    <property type="match status" value="1"/>
</dbReference>
<evidence type="ECO:0000313" key="10">
    <source>
        <dbReference type="Proteomes" id="UP001149163"/>
    </source>
</evidence>
<dbReference type="InterPro" id="IPR019734">
    <property type="entry name" value="TPR_rpt"/>
</dbReference>
<comment type="subcellular location">
    <subcellularLocation>
        <location evidence="1">Cytoplasm</location>
    </subcellularLocation>
</comment>
<gene>
    <name evidence="9" type="ORF">N7482_002046</name>
</gene>
<feature type="compositionally biased region" description="Polar residues" evidence="8">
    <location>
        <begin position="272"/>
        <end position="287"/>
    </location>
</feature>
<dbReference type="GO" id="GO:0005737">
    <property type="term" value="C:cytoplasm"/>
    <property type="evidence" value="ECO:0007669"/>
    <property type="project" value="UniProtKB-SubCell"/>
</dbReference>
<evidence type="ECO:0000256" key="8">
    <source>
        <dbReference type="SAM" id="MobiDB-lite"/>
    </source>
</evidence>
<dbReference type="GeneID" id="81423347"/>
<dbReference type="Gene3D" id="3.10.20.90">
    <property type="entry name" value="Phosphatidylinositol 3-kinase Catalytic Subunit, Chain A, domain 1"/>
    <property type="match status" value="1"/>
</dbReference>
<dbReference type="AlphaFoldDB" id="A0A9W9IEL0"/>
<dbReference type="SMART" id="SM00028">
    <property type="entry name" value="TPR"/>
    <property type="match status" value="3"/>
</dbReference>
<evidence type="ECO:0000256" key="2">
    <source>
        <dbReference type="ARBA" id="ARBA00008051"/>
    </source>
</evidence>
<comment type="caution">
    <text evidence="9">The sequence shown here is derived from an EMBL/GenBank/DDBJ whole genome shotgun (WGS) entry which is preliminary data.</text>
</comment>
<organism evidence="9 10">
    <name type="scientific">Penicillium canariense</name>
    <dbReference type="NCBI Taxonomy" id="189055"/>
    <lineage>
        <taxon>Eukaryota</taxon>
        <taxon>Fungi</taxon>
        <taxon>Dikarya</taxon>
        <taxon>Ascomycota</taxon>
        <taxon>Pezizomycotina</taxon>
        <taxon>Eurotiomycetes</taxon>
        <taxon>Eurotiomycetidae</taxon>
        <taxon>Eurotiales</taxon>
        <taxon>Aspergillaceae</taxon>
        <taxon>Penicillium</taxon>
    </lineage>
</organism>
<feature type="compositionally biased region" description="Basic and acidic residues" evidence="8">
    <location>
        <begin position="293"/>
        <end position="309"/>
    </location>
</feature>
<evidence type="ECO:0000256" key="1">
    <source>
        <dbReference type="ARBA" id="ARBA00004496"/>
    </source>
</evidence>
<evidence type="ECO:0000256" key="3">
    <source>
        <dbReference type="ARBA" id="ARBA00022443"/>
    </source>
</evidence>
<feature type="region of interest" description="Disordered" evidence="8">
    <location>
        <begin position="425"/>
        <end position="462"/>
    </location>
</feature>
<proteinExistence type="inferred from homology"/>
<dbReference type="InterPro" id="IPR034892">
    <property type="entry name" value="PB1_NoxR"/>
</dbReference>
<keyword evidence="4" id="KW-0963">Cytoplasm</keyword>
<protein>
    <recommendedName>
        <fullName evidence="11">PB1 domain-containing protein</fullName>
    </recommendedName>
</protein>
<evidence type="ECO:0000313" key="9">
    <source>
        <dbReference type="EMBL" id="KAJ5176169.1"/>
    </source>
</evidence>
<dbReference type="OrthoDB" id="9450131at2759"/>
<dbReference type="RefSeq" id="XP_056547777.1">
    <property type="nucleotide sequence ID" value="XM_056684171.1"/>
</dbReference>
<dbReference type="PANTHER" id="PTHR15175:SF0">
    <property type="entry name" value="SH3 DOMAIN-CONTAINING PROTEIN C23A1.17"/>
    <property type="match status" value="1"/>
</dbReference>
<dbReference type="PROSITE" id="PS50005">
    <property type="entry name" value="TPR"/>
    <property type="match status" value="1"/>
</dbReference>
<feature type="compositionally biased region" description="Polar residues" evidence="8">
    <location>
        <begin position="244"/>
        <end position="253"/>
    </location>
</feature>
<dbReference type="SUPFAM" id="SSF48452">
    <property type="entry name" value="TPR-like"/>
    <property type="match status" value="1"/>
</dbReference>
<dbReference type="InterPro" id="IPR011990">
    <property type="entry name" value="TPR-like_helical_dom_sf"/>
</dbReference>
<keyword evidence="6 7" id="KW-0802">TPR repeat</keyword>
<dbReference type="EMBL" id="JAPQKN010000001">
    <property type="protein sequence ID" value="KAJ5176169.1"/>
    <property type="molecule type" value="Genomic_DNA"/>
</dbReference>
<evidence type="ECO:0000256" key="5">
    <source>
        <dbReference type="ARBA" id="ARBA00022737"/>
    </source>
</evidence>
<reference evidence="9" key="2">
    <citation type="journal article" date="2023" name="IMA Fungus">
        <title>Comparative genomic study of the Penicillium genus elucidates a diverse pangenome and 15 lateral gene transfer events.</title>
        <authorList>
            <person name="Petersen C."/>
            <person name="Sorensen T."/>
            <person name="Nielsen M.R."/>
            <person name="Sondergaard T.E."/>
            <person name="Sorensen J.L."/>
            <person name="Fitzpatrick D.A."/>
            <person name="Frisvad J.C."/>
            <person name="Nielsen K.L."/>
        </authorList>
    </citation>
    <scope>NUCLEOTIDE SEQUENCE</scope>
    <source>
        <strain evidence="9">IBT 26290</strain>
    </source>
</reference>
<sequence>MSLKQEIETWVQALDAYDNQEFEESLRHFEQIADTSKILFNCGVIYATLGEHDKAVECYQRAVGLDRYLAIAYFQQGVSNFLLGDFEEALANFNDTLLYLRGNTSIDYEQLGLKFRLFSCEVLFNRGLCYVYLQQMTPGMQDLSYAAKEKVTSDHDVIDDAIRENADGYTVFSIPVGVLYRPNAAKVKNLKTKDYLGKARLVAASDRSQGADHQWRPMVVDKGALEDREGVSWAATNLVHKGLSSRTRQQSEPPLSRNVFPPTPPPDDRLISNGSVAGSSHNRSSSLRMGRPPRLELERTGAGLDRRPGGPEPRIGTTRTASEPRGPAPRHQNMRGFGDPTRGASSQGGGHRRNLSDTNTNPNFLPDQPEYAQPDSYNSYASPANGSSAGWGRARHQPPAFIDEEDEYGSDVCDGEPIKDAAFELLSAPGGPGSSPAQSLQQRRTRSPARFSRRANSRRPEVRRFRTKVHAPDDIRYIMIGPTVEFGEFEAKIREKFGFQCPLKMKVRDDGDMITMVDQEDLDLLLASAREVARREGSEMGKMEVWVEEQSMF</sequence>
<dbReference type="Gene3D" id="1.25.40.10">
    <property type="entry name" value="Tetratricopeptide repeat domain"/>
    <property type="match status" value="1"/>
</dbReference>
<dbReference type="InterPro" id="IPR051864">
    <property type="entry name" value="NCF2_NOXA1"/>
</dbReference>
<dbReference type="Proteomes" id="UP001149163">
    <property type="component" value="Unassembled WGS sequence"/>
</dbReference>
<feature type="compositionally biased region" description="Basic residues" evidence="8">
    <location>
        <begin position="443"/>
        <end position="457"/>
    </location>
</feature>
<keyword evidence="5" id="KW-0677">Repeat</keyword>
<reference evidence="9" key="1">
    <citation type="submission" date="2022-11" db="EMBL/GenBank/DDBJ databases">
        <authorList>
            <person name="Petersen C."/>
        </authorList>
    </citation>
    <scope>NUCLEOTIDE SEQUENCE</scope>
    <source>
        <strain evidence="9">IBT 26290</strain>
    </source>
</reference>
<feature type="compositionally biased region" description="Polar residues" evidence="8">
    <location>
        <begin position="375"/>
        <end position="388"/>
    </location>
</feature>
<feature type="region of interest" description="Disordered" evidence="8">
    <location>
        <begin position="242"/>
        <end position="395"/>
    </location>
</feature>
<keyword evidence="3" id="KW-0728">SH3 domain</keyword>
<evidence type="ECO:0008006" key="11">
    <source>
        <dbReference type="Google" id="ProtNLM"/>
    </source>
</evidence>
<dbReference type="PANTHER" id="PTHR15175">
    <property type="entry name" value="NEUTROPHIL CYTOSOLIC FACTOR 2, NEUTROPHIL NADPH OXIDASE FACTOR 2"/>
    <property type="match status" value="1"/>
</dbReference>
<comment type="similarity">
    <text evidence="2">Belongs to the NCF2/NOXA1 family.</text>
</comment>
<name>A0A9W9IEL0_9EURO</name>
<keyword evidence="10" id="KW-1185">Reference proteome</keyword>
<feature type="repeat" description="TPR" evidence="7">
    <location>
        <begin position="36"/>
        <end position="69"/>
    </location>
</feature>
<evidence type="ECO:0000256" key="6">
    <source>
        <dbReference type="ARBA" id="ARBA00022803"/>
    </source>
</evidence>
<evidence type="ECO:0000256" key="7">
    <source>
        <dbReference type="PROSITE-ProRule" id="PRU00339"/>
    </source>
</evidence>
<dbReference type="CDD" id="cd06408">
    <property type="entry name" value="PB1_NoxR"/>
    <property type="match status" value="1"/>
</dbReference>
<dbReference type="FunFam" id="1.25.40.10:FF:000017">
    <property type="entry name" value="NADPH oxidase regulator NoxR"/>
    <property type="match status" value="1"/>
</dbReference>
<evidence type="ECO:0000256" key="4">
    <source>
        <dbReference type="ARBA" id="ARBA00022490"/>
    </source>
</evidence>
<dbReference type="SUPFAM" id="SSF54277">
    <property type="entry name" value="CAD &amp; PB1 domains"/>
    <property type="match status" value="1"/>
</dbReference>
<accession>A0A9W9IEL0</accession>